<dbReference type="InterPro" id="IPR001387">
    <property type="entry name" value="Cro/C1-type_HTH"/>
</dbReference>
<reference evidence="2 3" key="1">
    <citation type="submission" date="2018-05" db="EMBL/GenBank/DDBJ databases">
        <title>Streptomyces venezuelae.</title>
        <authorList>
            <person name="Kim W."/>
            <person name="Lee N."/>
            <person name="Cho B.-K."/>
        </authorList>
    </citation>
    <scope>NUCLEOTIDE SEQUENCE [LARGE SCALE GENOMIC DNA]</scope>
    <source>
        <strain evidence="2 3">ATCC 14584</strain>
    </source>
</reference>
<evidence type="ECO:0000313" key="3">
    <source>
        <dbReference type="Proteomes" id="UP000322927"/>
    </source>
</evidence>
<dbReference type="GO" id="GO:0003677">
    <property type="term" value="F:DNA binding"/>
    <property type="evidence" value="ECO:0007669"/>
    <property type="project" value="InterPro"/>
</dbReference>
<dbReference type="Gene3D" id="1.10.260.40">
    <property type="entry name" value="lambda repressor-like DNA-binding domains"/>
    <property type="match status" value="1"/>
</dbReference>
<accession>A0A5P2BY75</accession>
<dbReference type="PROSITE" id="PS50943">
    <property type="entry name" value="HTH_CROC1"/>
    <property type="match status" value="1"/>
</dbReference>
<gene>
    <name evidence="2" type="ORF">DEJ48_18670</name>
</gene>
<dbReference type="EMBL" id="CP029192">
    <property type="protein sequence ID" value="QES35167.1"/>
    <property type="molecule type" value="Genomic_DNA"/>
</dbReference>
<dbReference type="OrthoDB" id="3462393at2"/>
<protein>
    <submittedName>
        <fullName evidence="2">Transcriptional regulator</fullName>
    </submittedName>
</protein>
<feature type="domain" description="HTH cro/C1-type" evidence="1">
    <location>
        <begin position="75"/>
        <end position="129"/>
    </location>
</feature>
<dbReference type="SUPFAM" id="SSF47413">
    <property type="entry name" value="lambda repressor-like DNA-binding domains"/>
    <property type="match status" value="1"/>
</dbReference>
<sequence>MAWRCGALPLVRDLSVCDASLTVETKVSLAQPVVVVWSPNGVTNCRIRDARCGKGEIRVPRKQPTARQERLGCELRKMREAAGLTAREAARLLGAVPVTMSQIESGVTGVSEARLRKMAANYGCTDGQLIDALVNVATDRTRGWWEEYREVLGPAFANLAELDHHAHRMTVIGTSHVPGLFQTEEYARAVFTYWRPDLDEDAVRLRAEHRMRRAAVLNRAEAVPYTAIMHEAVLRTRVADRRVARAQLDHVLRLSELPHVTVRMIPLDVDGFGGGGAGMLYAAGPVAALDTVQMDTPNGPFFVHEASQLRRLRRIFSKAESLSLDAAKTREFILHLVKEL</sequence>
<dbReference type="InterPro" id="IPR010982">
    <property type="entry name" value="Lambda_DNA-bd_dom_sf"/>
</dbReference>
<organism evidence="2 3">
    <name type="scientific">Streptomyces venezuelae</name>
    <dbReference type="NCBI Taxonomy" id="54571"/>
    <lineage>
        <taxon>Bacteria</taxon>
        <taxon>Bacillati</taxon>
        <taxon>Actinomycetota</taxon>
        <taxon>Actinomycetes</taxon>
        <taxon>Kitasatosporales</taxon>
        <taxon>Streptomycetaceae</taxon>
        <taxon>Streptomyces</taxon>
    </lineage>
</organism>
<evidence type="ECO:0000313" key="2">
    <source>
        <dbReference type="EMBL" id="QES35167.1"/>
    </source>
</evidence>
<dbReference type="SMART" id="SM00530">
    <property type="entry name" value="HTH_XRE"/>
    <property type="match status" value="1"/>
</dbReference>
<dbReference type="Pfam" id="PF13560">
    <property type="entry name" value="HTH_31"/>
    <property type="match status" value="1"/>
</dbReference>
<evidence type="ECO:0000259" key="1">
    <source>
        <dbReference type="PROSITE" id="PS50943"/>
    </source>
</evidence>
<proteinExistence type="predicted"/>
<dbReference type="CDD" id="cd00093">
    <property type="entry name" value="HTH_XRE"/>
    <property type="match status" value="1"/>
</dbReference>
<dbReference type="Proteomes" id="UP000322927">
    <property type="component" value="Chromosome"/>
</dbReference>
<dbReference type="InterPro" id="IPR043917">
    <property type="entry name" value="DUF5753"/>
</dbReference>
<name>A0A5P2BY75_STRVZ</name>
<dbReference type="AlphaFoldDB" id="A0A5P2BY75"/>
<dbReference type="Pfam" id="PF19054">
    <property type="entry name" value="DUF5753"/>
    <property type="match status" value="1"/>
</dbReference>